<evidence type="ECO:0000256" key="3">
    <source>
        <dbReference type="ARBA" id="ARBA00022737"/>
    </source>
</evidence>
<feature type="domain" description="EGF-like" evidence="8">
    <location>
        <begin position="190"/>
        <end position="225"/>
    </location>
</feature>
<dbReference type="SMART" id="SM00181">
    <property type="entry name" value="EGF"/>
    <property type="match status" value="7"/>
</dbReference>
<dbReference type="InterPro" id="IPR000742">
    <property type="entry name" value="EGF"/>
</dbReference>
<evidence type="ECO:0000256" key="1">
    <source>
        <dbReference type="ARBA" id="ARBA00022536"/>
    </source>
</evidence>
<organism evidence="10 11">
    <name type="scientific">Branchiostoma floridae</name>
    <name type="common">Florida lancelet</name>
    <name type="synonym">Amphioxus</name>
    <dbReference type="NCBI Taxonomy" id="7739"/>
    <lineage>
        <taxon>Eukaryota</taxon>
        <taxon>Metazoa</taxon>
        <taxon>Chordata</taxon>
        <taxon>Cephalochordata</taxon>
        <taxon>Leptocardii</taxon>
        <taxon>Amphioxiformes</taxon>
        <taxon>Branchiostomatidae</taxon>
        <taxon>Branchiostoma</taxon>
    </lineage>
</organism>
<feature type="domain" description="EGF-like" evidence="8">
    <location>
        <begin position="499"/>
        <end position="535"/>
    </location>
</feature>
<keyword evidence="2 7" id="KW-0732">Signal</keyword>
<comment type="caution">
    <text evidence="6">Lacks conserved residue(s) required for the propagation of feature annotation.</text>
</comment>
<dbReference type="CDD" id="cd00037">
    <property type="entry name" value="CLECT"/>
    <property type="match status" value="1"/>
</dbReference>
<dbReference type="Gene3D" id="2.10.25.10">
    <property type="entry name" value="Laminin"/>
    <property type="match status" value="7"/>
</dbReference>
<dbReference type="FunFam" id="2.10.25.10:FF:000334">
    <property type="entry name" value="protein delta homolog 2 isoform X1"/>
    <property type="match status" value="1"/>
</dbReference>
<dbReference type="FunFam" id="2.10.25.10:FF:000712">
    <property type="entry name" value="Uncharacterized protein"/>
    <property type="match status" value="1"/>
</dbReference>
<gene>
    <name evidence="11" type="primary">LOC118415521</name>
</gene>
<dbReference type="AlphaFoldDB" id="A0A9J7MRB7"/>
<dbReference type="GO" id="GO:0005509">
    <property type="term" value="F:calcium ion binding"/>
    <property type="evidence" value="ECO:0007669"/>
    <property type="project" value="InterPro"/>
</dbReference>
<dbReference type="FunFam" id="2.10.25.10:FF:000814">
    <property type="entry name" value="Sushi, von Willebrand factor type A, EGF and pentraxin domain-containing protein 1"/>
    <property type="match status" value="1"/>
</dbReference>
<dbReference type="CDD" id="cd00054">
    <property type="entry name" value="EGF_CA"/>
    <property type="match status" value="6"/>
</dbReference>
<evidence type="ECO:0000259" key="8">
    <source>
        <dbReference type="PROSITE" id="PS50026"/>
    </source>
</evidence>
<evidence type="ECO:0000313" key="10">
    <source>
        <dbReference type="Proteomes" id="UP000001554"/>
    </source>
</evidence>
<evidence type="ECO:0000313" key="11">
    <source>
        <dbReference type="RefSeq" id="XP_035676084.1"/>
    </source>
</evidence>
<keyword evidence="3" id="KW-0677">Repeat</keyword>
<dbReference type="InterPro" id="IPR001304">
    <property type="entry name" value="C-type_lectin-like"/>
</dbReference>
<evidence type="ECO:0000256" key="4">
    <source>
        <dbReference type="ARBA" id="ARBA00023157"/>
    </source>
</evidence>
<dbReference type="FunFam" id="3.10.100.10:FF:000107">
    <property type="entry name" value="Uncharacterized protein"/>
    <property type="match status" value="1"/>
</dbReference>
<dbReference type="SMART" id="SM00034">
    <property type="entry name" value="CLECT"/>
    <property type="match status" value="1"/>
</dbReference>
<feature type="disulfide bond" evidence="6">
    <location>
        <begin position="194"/>
        <end position="204"/>
    </location>
</feature>
<evidence type="ECO:0000256" key="5">
    <source>
        <dbReference type="ARBA" id="ARBA00023180"/>
    </source>
</evidence>
<dbReference type="KEGG" id="bfo:118415521"/>
<dbReference type="GO" id="GO:0003008">
    <property type="term" value="P:system process"/>
    <property type="evidence" value="ECO:0007669"/>
    <property type="project" value="UniProtKB-ARBA"/>
</dbReference>
<dbReference type="InterPro" id="IPR000152">
    <property type="entry name" value="EGF-type_Asp/Asn_hydroxyl_site"/>
</dbReference>
<feature type="signal peptide" evidence="7">
    <location>
        <begin position="1"/>
        <end position="20"/>
    </location>
</feature>
<dbReference type="PROSITE" id="PS00022">
    <property type="entry name" value="EGF_1"/>
    <property type="match status" value="7"/>
</dbReference>
<feature type="disulfide bond" evidence="6">
    <location>
        <begin position="525"/>
        <end position="534"/>
    </location>
</feature>
<dbReference type="PROSITE" id="PS00010">
    <property type="entry name" value="ASX_HYDROXYL"/>
    <property type="match status" value="6"/>
</dbReference>
<dbReference type="InterPro" id="IPR016186">
    <property type="entry name" value="C-type_lectin-like/link_sf"/>
</dbReference>
<dbReference type="SUPFAM" id="SSF56436">
    <property type="entry name" value="C-type lectin-like"/>
    <property type="match status" value="1"/>
</dbReference>
<dbReference type="OrthoDB" id="283575at2759"/>
<sequence>MWTFLLLFATVITLPASSRGEKEYLTTVDPWAFYKVSVVGSMTNTNVKNTCDALGMSYPCYLSGTASCTHFWTSGCIVYDDASVSCDTFVVLSEKVCGYSDGWGSRCRRLDDTFVYIPNWQNDDSAYGVGYYSNSWGLHGANYTDKYALCADVDECISAPCQNGAVCQDEVNTFTCQCTPGYTGTFCESEIDECVSNPCVHGSCDDHLNHYSCTCDAGWAGVDCDEEIDECGGVICQNGGVCHDQLNNYACQCAPGFIGTHCEYEINECHSSPCVNALGCVDGVNNYTCQCKTGWTGHRCDSNIDDCASNPCWYGGTCVDEVNGYSCVCPKDVVGRKCETVSFPGGCYQFSPDAVSHADAVRACSAKNGHLADVKDSHQHSAIANGITATTGVSNWLGLKFLPAILAYSDGSIASAPVQWSSSEPAAPCDLCVFLDSSDSYLAKTAPCTERHSYVCQADFKLCDSNVCQNGGNCTSCFDESNTFCECPAGFEGKFCEINIDECASNPCQHGGTCLDLVDSYSCRCSTGFNGDNCESDIDWCSLVTCPLDWTCQNEITHFICLAPIVRMREPYLCSSASCPSGMHCKEDGGWSFSCWAN</sequence>
<feature type="domain" description="EGF-like" evidence="8">
    <location>
        <begin position="152"/>
        <end position="188"/>
    </location>
</feature>
<protein>
    <submittedName>
        <fullName evidence="11">Fibropellin-1-like</fullName>
    </submittedName>
</protein>
<dbReference type="FunFam" id="2.10.25.10:FF:000004">
    <property type="entry name" value="Neurogenic locus notch 1"/>
    <property type="match status" value="1"/>
</dbReference>
<keyword evidence="4 6" id="KW-1015">Disulfide bond</keyword>
<feature type="domain" description="EGF-like" evidence="8">
    <location>
        <begin position="227"/>
        <end position="263"/>
    </location>
</feature>
<dbReference type="Proteomes" id="UP000001554">
    <property type="component" value="Chromosome 5"/>
</dbReference>
<keyword evidence="1 6" id="KW-0245">EGF-like domain</keyword>
<dbReference type="PROSITE" id="PS50026">
    <property type="entry name" value="EGF_3"/>
    <property type="match status" value="7"/>
</dbReference>
<feature type="domain" description="EGF-like" evidence="8">
    <location>
        <begin position="303"/>
        <end position="339"/>
    </location>
</feature>
<dbReference type="Pfam" id="PF12661">
    <property type="entry name" value="hEGF"/>
    <property type="match status" value="3"/>
</dbReference>
<keyword evidence="5" id="KW-0325">Glycoprotein</keyword>
<feature type="domain" description="EGF-like" evidence="8">
    <location>
        <begin position="459"/>
        <end position="497"/>
    </location>
</feature>
<dbReference type="InterPro" id="IPR013032">
    <property type="entry name" value="EGF-like_CS"/>
</dbReference>
<dbReference type="PROSITE" id="PS01186">
    <property type="entry name" value="EGF_2"/>
    <property type="match status" value="6"/>
</dbReference>
<dbReference type="InterPro" id="IPR001881">
    <property type="entry name" value="EGF-like_Ca-bd_dom"/>
</dbReference>
<dbReference type="PANTHER" id="PTHR12916:SF9">
    <property type="entry name" value="NEUROGENIC LOCUS NOTCH HOMOLOG PROTEIN 1-RELATED"/>
    <property type="match status" value="1"/>
</dbReference>
<dbReference type="PANTHER" id="PTHR12916">
    <property type="entry name" value="CYTOCHROME C OXIDASE POLYPEPTIDE VIC-2"/>
    <property type="match status" value="1"/>
</dbReference>
<feature type="disulfide bond" evidence="6">
    <location>
        <begin position="215"/>
        <end position="224"/>
    </location>
</feature>
<reference evidence="10" key="1">
    <citation type="journal article" date="2020" name="Nat. Ecol. Evol.">
        <title>Deeply conserved synteny resolves early events in vertebrate evolution.</title>
        <authorList>
            <person name="Simakov O."/>
            <person name="Marletaz F."/>
            <person name="Yue J.X."/>
            <person name="O'Connell B."/>
            <person name="Jenkins J."/>
            <person name="Brandt A."/>
            <person name="Calef R."/>
            <person name="Tung C.H."/>
            <person name="Huang T.K."/>
            <person name="Schmutz J."/>
            <person name="Satoh N."/>
            <person name="Yu J.K."/>
            <person name="Putnam N.H."/>
            <person name="Green R.E."/>
            <person name="Rokhsar D.S."/>
        </authorList>
    </citation>
    <scope>NUCLEOTIDE SEQUENCE [LARGE SCALE GENOMIC DNA]</scope>
    <source>
        <strain evidence="10">S238N-H82</strain>
    </source>
</reference>
<feature type="disulfide bond" evidence="6">
    <location>
        <begin position="291"/>
        <end position="300"/>
    </location>
</feature>
<feature type="domain" description="EGF-like" evidence="8">
    <location>
        <begin position="265"/>
        <end position="301"/>
    </location>
</feature>
<dbReference type="FunFam" id="2.10.25.10:FF:000434">
    <property type="entry name" value="Predicted protein"/>
    <property type="match status" value="1"/>
</dbReference>
<evidence type="ECO:0000256" key="6">
    <source>
        <dbReference type="PROSITE-ProRule" id="PRU00076"/>
    </source>
</evidence>
<dbReference type="FunFam" id="2.10.25.10:FF:000279">
    <property type="entry name" value="Neurogenic locus notch 1"/>
    <property type="match status" value="1"/>
</dbReference>
<feature type="chain" id="PRO_5039945026" evidence="7">
    <location>
        <begin position="21"/>
        <end position="598"/>
    </location>
</feature>
<dbReference type="Gene3D" id="3.10.100.10">
    <property type="entry name" value="Mannose-Binding Protein A, subunit A"/>
    <property type="match status" value="1"/>
</dbReference>
<keyword evidence="10" id="KW-1185">Reference proteome</keyword>
<dbReference type="GeneID" id="118415521"/>
<feature type="disulfide bond" evidence="6">
    <location>
        <begin position="329"/>
        <end position="338"/>
    </location>
</feature>
<reference evidence="11" key="2">
    <citation type="submission" date="2025-08" db="UniProtKB">
        <authorList>
            <consortium name="RefSeq"/>
        </authorList>
    </citation>
    <scope>IDENTIFICATION</scope>
    <source>
        <strain evidence="11">S238N-H82</strain>
        <tissue evidence="11">Testes</tissue>
    </source>
</reference>
<evidence type="ECO:0000259" key="9">
    <source>
        <dbReference type="PROSITE" id="PS50041"/>
    </source>
</evidence>
<feature type="disulfide bond" evidence="6">
    <location>
        <begin position="487"/>
        <end position="496"/>
    </location>
</feature>
<feature type="disulfide bond" evidence="6">
    <location>
        <begin position="468"/>
        <end position="485"/>
    </location>
</feature>
<dbReference type="FunFam" id="2.10.25.10:FF:000122">
    <property type="entry name" value="Protein crumbs homolog 2"/>
    <property type="match status" value="1"/>
</dbReference>
<dbReference type="RefSeq" id="XP_035676084.1">
    <property type="nucleotide sequence ID" value="XM_035820191.1"/>
</dbReference>
<dbReference type="PROSITE" id="PS01187">
    <property type="entry name" value="EGF_CA"/>
    <property type="match status" value="4"/>
</dbReference>
<dbReference type="PROSITE" id="PS50041">
    <property type="entry name" value="C_TYPE_LECTIN_2"/>
    <property type="match status" value="1"/>
</dbReference>
<dbReference type="InterPro" id="IPR016187">
    <property type="entry name" value="CTDL_fold"/>
</dbReference>
<evidence type="ECO:0000256" key="2">
    <source>
        <dbReference type="ARBA" id="ARBA00022729"/>
    </source>
</evidence>
<evidence type="ECO:0000256" key="7">
    <source>
        <dbReference type="SAM" id="SignalP"/>
    </source>
</evidence>
<feature type="domain" description="C-type lectin" evidence="9">
    <location>
        <begin position="343"/>
        <end position="457"/>
    </location>
</feature>
<feature type="disulfide bond" evidence="6">
    <location>
        <begin position="178"/>
        <end position="187"/>
    </location>
</feature>
<accession>A0A9J7MRB7</accession>
<feature type="disulfide bond" evidence="6">
    <location>
        <begin position="253"/>
        <end position="262"/>
    </location>
</feature>
<dbReference type="GO" id="GO:0051240">
    <property type="term" value="P:positive regulation of multicellular organismal process"/>
    <property type="evidence" value="ECO:0007669"/>
    <property type="project" value="UniProtKB-ARBA"/>
</dbReference>
<proteinExistence type="predicted"/>
<dbReference type="SMART" id="SM00179">
    <property type="entry name" value="EGF_CA"/>
    <property type="match status" value="7"/>
</dbReference>
<dbReference type="OMA" id="YEINECH"/>
<dbReference type="Pfam" id="PF00008">
    <property type="entry name" value="EGF"/>
    <property type="match status" value="3"/>
</dbReference>
<name>A0A9J7MRB7_BRAFL</name>
<dbReference type="SUPFAM" id="SSF57196">
    <property type="entry name" value="EGF/Laminin"/>
    <property type="match status" value="7"/>
</dbReference>
<dbReference type="PRINTS" id="PR00010">
    <property type="entry name" value="EGFBLOOD"/>
</dbReference>
<dbReference type="InterPro" id="IPR018097">
    <property type="entry name" value="EGF_Ca-bd_CS"/>
</dbReference>